<keyword evidence="1" id="KW-0812">Transmembrane</keyword>
<dbReference type="AlphaFoldDB" id="A0A645G8S5"/>
<feature type="transmembrane region" description="Helical" evidence="1">
    <location>
        <begin position="12"/>
        <end position="38"/>
    </location>
</feature>
<feature type="transmembrane region" description="Helical" evidence="1">
    <location>
        <begin position="44"/>
        <end position="63"/>
    </location>
</feature>
<keyword evidence="1" id="KW-0472">Membrane</keyword>
<organism evidence="2">
    <name type="scientific">bioreactor metagenome</name>
    <dbReference type="NCBI Taxonomy" id="1076179"/>
    <lineage>
        <taxon>unclassified sequences</taxon>
        <taxon>metagenomes</taxon>
        <taxon>ecological metagenomes</taxon>
    </lineage>
</organism>
<dbReference type="EMBL" id="VSSQ01070362">
    <property type="protein sequence ID" value="MPN22189.1"/>
    <property type="molecule type" value="Genomic_DNA"/>
</dbReference>
<keyword evidence="1" id="KW-1133">Transmembrane helix</keyword>
<evidence type="ECO:0000313" key="2">
    <source>
        <dbReference type="EMBL" id="MPN22189.1"/>
    </source>
</evidence>
<sequence length="96" mass="10466">MKPHEILKLGVLLLGLVFLYQGLAILPASVVQLFVFVVGLNIESTLTTLLQAGWPLLLAYWLLRGAPLLMRIAYPVPDSTSKQDVDVTGAHGREAI</sequence>
<gene>
    <name evidence="2" type="ORF">SDC9_169572</name>
</gene>
<protein>
    <submittedName>
        <fullName evidence="2">Uncharacterized protein</fullName>
    </submittedName>
</protein>
<comment type="caution">
    <text evidence="2">The sequence shown here is derived from an EMBL/GenBank/DDBJ whole genome shotgun (WGS) entry which is preliminary data.</text>
</comment>
<name>A0A645G8S5_9ZZZZ</name>
<accession>A0A645G8S5</accession>
<reference evidence="2" key="1">
    <citation type="submission" date="2019-08" db="EMBL/GenBank/DDBJ databases">
        <authorList>
            <person name="Kucharzyk K."/>
            <person name="Murdoch R.W."/>
            <person name="Higgins S."/>
            <person name="Loffler F."/>
        </authorList>
    </citation>
    <scope>NUCLEOTIDE SEQUENCE</scope>
</reference>
<proteinExistence type="predicted"/>
<evidence type="ECO:0000256" key="1">
    <source>
        <dbReference type="SAM" id="Phobius"/>
    </source>
</evidence>